<keyword evidence="2" id="KW-0560">Oxidoreductase</keyword>
<dbReference type="Gene3D" id="1.20.1090.10">
    <property type="entry name" value="Dehydroquinate synthase-like - alpha domain"/>
    <property type="match status" value="1"/>
</dbReference>
<dbReference type="InterPro" id="IPR039697">
    <property type="entry name" value="Alcohol_dehydrogenase_Fe"/>
</dbReference>
<dbReference type="PANTHER" id="PTHR11496">
    <property type="entry name" value="ALCOHOL DEHYDROGENASE"/>
    <property type="match status" value="1"/>
</dbReference>
<evidence type="ECO:0000259" key="5">
    <source>
        <dbReference type="Pfam" id="PF25137"/>
    </source>
</evidence>
<organism evidence="6 7">
    <name type="scientific">Herbiconiux moechotypicola</name>
    <dbReference type="NCBI Taxonomy" id="637393"/>
    <lineage>
        <taxon>Bacteria</taxon>
        <taxon>Bacillati</taxon>
        <taxon>Actinomycetota</taxon>
        <taxon>Actinomycetes</taxon>
        <taxon>Micrococcales</taxon>
        <taxon>Microbacteriaceae</taxon>
        <taxon>Herbiconiux</taxon>
    </lineage>
</organism>
<feature type="domain" description="Alcohol dehydrogenase iron-type/glycerol dehydrogenase GldA" evidence="4">
    <location>
        <begin position="10"/>
        <end position="150"/>
    </location>
</feature>
<protein>
    <submittedName>
        <fullName evidence="6">Maleylacetate reductase</fullName>
    </submittedName>
</protein>
<dbReference type="CDD" id="cd08177">
    <property type="entry name" value="MAR"/>
    <property type="match status" value="1"/>
</dbReference>
<dbReference type="InterPro" id="IPR056798">
    <property type="entry name" value="ADH_Fe_C"/>
</dbReference>
<evidence type="ECO:0000256" key="2">
    <source>
        <dbReference type="ARBA" id="ARBA00023002"/>
    </source>
</evidence>
<dbReference type="Pfam" id="PF00465">
    <property type="entry name" value="Fe-ADH"/>
    <property type="match status" value="1"/>
</dbReference>
<comment type="caution">
    <text evidence="6">The sequence shown here is derived from an EMBL/GenBank/DDBJ whole genome shotgun (WGS) entry which is preliminary data.</text>
</comment>
<accession>A0ABN3E3A5</accession>
<evidence type="ECO:0000313" key="6">
    <source>
        <dbReference type="EMBL" id="GAA2246880.1"/>
    </source>
</evidence>
<dbReference type="RefSeq" id="WP_259480872.1">
    <property type="nucleotide sequence ID" value="NZ_BAAAQY010000012.1"/>
</dbReference>
<dbReference type="InterPro" id="IPR034786">
    <property type="entry name" value="MAR"/>
</dbReference>
<evidence type="ECO:0000256" key="1">
    <source>
        <dbReference type="ARBA" id="ARBA00007358"/>
    </source>
</evidence>
<keyword evidence="3" id="KW-0520">NAD</keyword>
<dbReference type="Pfam" id="PF25137">
    <property type="entry name" value="ADH_Fe_C"/>
    <property type="match status" value="1"/>
</dbReference>
<feature type="domain" description="Fe-containing alcohol dehydrogenase-like C-terminal" evidence="5">
    <location>
        <begin position="162"/>
        <end position="345"/>
    </location>
</feature>
<comment type="similarity">
    <text evidence="1">Belongs to the iron-containing alcohol dehydrogenase family.</text>
</comment>
<keyword evidence="7" id="KW-1185">Reference proteome</keyword>
<dbReference type="InterPro" id="IPR001670">
    <property type="entry name" value="ADH_Fe/GldA"/>
</dbReference>
<dbReference type="PANTHER" id="PTHR11496:SF102">
    <property type="entry name" value="ALCOHOL DEHYDROGENASE 4"/>
    <property type="match status" value="1"/>
</dbReference>
<evidence type="ECO:0000259" key="4">
    <source>
        <dbReference type="Pfam" id="PF00465"/>
    </source>
</evidence>
<proteinExistence type="inferred from homology"/>
<dbReference type="EMBL" id="BAAAQY010000012">
    <property type="protein sequence ID" value="GAA2246880.1"/>
    <property type="molecule type" value="Genomic_DNA"/>
</dbReference>
<evidence type="ECO:0000256" key="3">
    <source>
        <dbReference type="ARBA" id="ARBA00023027"/>
    </source>
</evidence>
<name>A0ABN3E3A5_9MICO</name>
<dbReference type="Proteomes" id="UP001500929">
    <property type="component" value="Unassembled WGS sequence"/>
</dbReference>
<reference evidence="6 7" key="1">
    <citation type="journal article" date="2019" name="Int. J. Syst. Evol. Microbiol.">
        <title>The Global Catalogue of Microorganisms (GCM) 10K type strain sequencing project: providing services to taxonomists for standard genome sequencing and annotation.</title>
        <authorList>
            <consortium name="The Broad Institute Genomics Platform"/>
            <consortium name="The Broad Institute Genome Sequencing Center for Infectious Disease"/>
            <person name="Wu L."/>
            <person name="Ma J."/>
        </authorList>
    </citation>
    <scope>NUCLEOTIDE SEQUENCE [LARGE SCALE GENOMIC DNA]</scope>
    <source>
        <strain evidence="6 7">JCM 16117</strain>
    </source>
</reference>
<dbReference type="SUPFAM" id="SSF56796">
    <property type="entry name" value="Dehydroquinate synthase-like"/>
    <property type="match status" value="1"/>
</dbReference>
<evidence type="ECO:0000313" key="7">
    <source>
        <dbReference type="Proteomes" id="UP001500929"/>
    </source>
</evidence>
<dbReference type="Gene3D" id="3.40.50.1970">
    <property type="match status" value="1"/>
</dbReference>
<gene>
    <name evidence="6" type="ORF">GCM10009851_35430</name>
</gene>
<sequence>MRFDHRTLAQRVRFGTGGATAAVAAEVADRGARAVMLVAGPGEAEIAAQVAEGIELAVDWGEVTPHVPAGLAERARVAARGAGVDLVVSVGGGSTTGLAKAIALTEHIPIVAVPTTYAGSEATNVWGITTDSRKTTGVDDAVLPACVVYDAELTLSLPIDLTVASGLNALAHCVDSMWAPNSDPIDRALAEEGIRTTASALLELVGDGSDLAARERMLFGAYVSAVAFASAGSGLHHKICHVLGGAYDLPHAATHTVVLPHVLAFNAPAAPEAETRIARALGATGAVSGLRALYERLPVAGSLAELGYDLAAVPESVELVLPLVPAGNPRAVDRDALTRILTAAWSGDHI</sequence>